<dbReference type="InterPro" id="IPR002372">
    <property type="entry name" value="PQQ_rpt_dom"/>
</dbReference>
<keyword evidence="4" id="KW-1185">Reference proteome</keyword>
<gene>
    <name evidence="3" type="ORF">GCM10023322_69630</name>
</gene>
<dbReference type="Pfam" id="PF13360">
    <property type="entry name" value="PQQ_2"/>
    <property type="match status" value="2"/>
</dbReference>
<proteinExistence type="predicted"/>
<name>A0ABP9SK04_9ACTN</name>
<evidence type="ECO:0000313" key="3">
    <source>
        <dbReference type="EMBL" id="GAA5197751.1"/>
    </source>
</evidence>
<feature type="region of interest" description="Disordered" evidence="1">
    <location>
        <begin position="1"/>
        <end position="25"/>
    </location>
</feature>
<organism evidence="3 4">
    <name type="scientific">Rugosimonospora acidiphila</name>
    <dbReference type="NCBI Taxonomy" id="556531"/>
    <lineage>
        <taxon>Bacteria</taxon>
        <taxon>Bacillati</taxon>
        <taxon>Actinomycetota</taxon>
        <taxon>Actinomycetes</taxon>
        <taxon>Micromonosporales</taxon>
        <taxon>Micromonosporaceae</taxon>
        <taxon>Rugosimonospora</taxon>
    </lineage>
</organism>
<comment type="caution">
    <text evidence="3">The sequence shown here is derived from an EMBL/GenBank/DDBJ whole genome shotgun (WGS) entry which is preliminary data.</text>
</comment>
<evidence type="ECO:0000259" key="2">
    <source>
        <dbReference type="Pfam" id="PF13360"/>
    </source>
</evidence>
<protein>
    <recommendedName>
        <fullName evidence="2">Pyrrolo-quinoline quinone repeat domain-containing protein</fullName>
    </recommendedName>
</protein>
<dbReference type="SUPFAM" id="SSF50998">
    <property type="entry name" value="Quinoprotein alcohol dehydrogenase-like"/>
    <property type="match status" value="1"/>
</dbReference>
<feature type="domain" description="Pyrrolo-quinoline quinone repeat" evidence="2">
    <location>
        <begin position="172"/>
        <end position="320"/>
    </location>
</feature>
<dbReference type="Gene3D" id="2.130.10.10">
    <property type="entry name" value="YVTN repeat-like/Quinoprotein amine dehydrogenase"/>
    <property type="match status" value="1"/>
</dbReference>
<dbReference type="InterPro" id="IPR015943">
    <property type="entry name" value="WD40/YVTN_repeat-like_dom_sf"/>
</dbReference>
<feature type="domain" description="Pyrrolo-quinoline quinone repeat" evidence="2">
    <location>
        <begin position="84"/>
        <end position="149"/>
    </location>
</feature>
<evidence type="ECO:0000256" key="1">
    <source>
        <dbReference type="SAM" id="MobiDB-lite"/>
    </source>
</evidence>
<dbReference type="Proteomes" id="UP001501570">
    <property type="component" value="Unassembled WGS sequence"/>
</dbReference>
<evidence type="ECO:0000313" key="4">
    <source>
        <dbReference type="Proteomes" id="UP001501570"/>
    </source>
</evidence>
<dbReference type="RefSeq" id="WP_345637017.1">
    <property type="nucleotide sequence ID" value="NZ_BAABJQ010000031.1"/>
</dbReference>
<dbReference type="EMBL" id="BAABJQ010000031">
    <property type="protein sequence ID" value="GAA5197751.1"/>
    <property type="molecule type" value="Genomic_DNA"/>
</dbReference>
<accession>A0ABP9SK04</accession>
<sequence>MVIDLGTDWEPREPESPPRGPARRRPRSTAVLLVCLLLVSTLAGAAPTASAWRLATSIPMAPADGYLLSTGRLFVTRQGTANHTRIEAYSLPDGRRLWQTALSVRADLIPNPTPPGVVLAQLGTASDTDRLAALDAATGRVLWQLAGAAPLDPSPPGAARVLLSVGLAAGTSELRLVDARTGATVWARTLTAGTVATVVGAGRLALRSLGGTAEVIDERTGATLVTGRLDTDPASTGVPLPVGFTTGLYAIDGQLLATYTSRGATRVTAYDLSTLDRRWHLDVDDLVLSLSPCGALLCVIGERGTTAVDPARGAIRWTAPHWTMVGTQPGALVAKDLPEVRDRFALLDPATGRTQLDLRDWDPIQPTAPDESMVLTTNRRGPPGLWIGALRSDGTGVQPEAFLPDAIADGCATDRPGAEGVAGGADPPGNPARPRSTVYLACITYDGPVDVWVDRRSPQ</sequence>
<dbReference type="InterPro" id="IPR011047">
    <property type="entry name" value="Quinoprotein_ADH-like_sf"/>
</dbReference>
<reference evidence="4" key="1">
    <citation type="journal article" date="2019" name="Int. J. Syst. Evol. Microbiol.">
        <title>The Global Catalogue of Microorganisms (GCM) 10K type strain sequencing project: providing services to taxonomists for standard genome sequencing and annotation.</title>
        <authorList>
            <consortium name="The Broad Institute Genomics Platform"/>
            <consortium name="The Broad Institute Genome Sequencing Center for Infectious Disease"/>
            <person name="Wu L."/>
            <person name="Ma J."/>
        </authorList>
    </citation>
    <scope>NUCLEOTIDE SEQUENCE [LARGE SCALE GENOMIC DNA]</scope>
    <source>
        <strain evidence="4">JCM 18304</strain>
    </source>
</reference>